<dbReference type="AlphaFoldDB" id="A0A1U9K7T4"/>
<gene>
    <name evidence="1" type="ORF">B0W44_10410</name>
</gene>
<dbReference type="RefSeq" id="WP_077719979.1">
    <property type="nucleotide sequence ID" value="NZ_CP019699.1"/>
</dbReference>
<dbReference type="EMBL" id="CP019699">
    <property type="protein sequence ID" value="AQS56119.1"/>
    <property type="molecule type" value="Genomic_DNA"/>
</dbReference>
<dbReference type="Proteomes" id="UP000188603">
    <property type="component" value="Chromosome"/>
</dbReference>
<reference evidence="1 2" key="1">
    <citation type="journal article" date="2015" name="Int. J. Syst. Evol. Microbiol.">
        <title>Novibacillus thermophilus gen. nov., sp. nov., a Gram-staining-negative and moderately thermophilic member of the family Thermoactinomycetaceae.</title>
        <authorList>
            <person name="Yang G."/>
            <person name="Chen J."/>
            <person name="Zhou S."/>
        </authorList>
    </citation>
    <scope>NUCLEOTIDE SEQUENCE [LARGE SCALE GENOMIC DNA]</scope>
    <source>
        <strain evidence="1 2">SG-1</strain>
    </source>
</reference>
<dbReference type="STRING" id="1471761.B0W44_10410"/>
<evidence type="ECO:0000313" key="2">
    <source>
        <dbReference type="Proteomes" id="UP000188603"/>
    </source>
</evidence>
<dbReference type="Gene3D" id="2.70.98.70">
    <property type="match status" value="1"/>
</dbReference>
<proteinExistence type="predicted"/>
<keyword evidence="2" id="KW-1185">Reference proteome</keyword>
<evidence type="ECO:0008006" key="3">
    <source>
        <dbReference type="Google" id="ProtNLM"/>
    </source>
</evidence>
<dbReference type="OrthoDB" id="9793856at2"/>
<evidence type="ECO:0000313" key="1">
    <source>
        <dbReference type="EMBL" id="AQS56119.1"/>
    </source>
</evidence>
<accession>A0A1U9K7T4</accession>
<dbReference type="PANTHER" id="PTHR38045">
    <property type="entry name" value="CHROMOSOME 1, WHOLE GENOME SHOTGUN SEQUENCE"/>
    <property type="match status" value="1"/>
</dbReference>
<dbReference type="Gene3D" id="1.50.10.100">
    <property type="entry name" value="Chondroitin AC/alginate lyase"/>
    <property type="match status" value="1"/>
</dbReference>
<organism evidence="1 2">
    <name type="scientific">Novibacillus thermophilus</name>
    <dbReference type="NCBI Taxonomy" id="1471761"/>
    <lineage>
        <taxon>Bacteria</taxon>
        <taxon>Bacillati</taxon>
        <taxon>Bacillota</taxon>
        <taxon>Bacilli</taxon>
        <taxon>Bacillales</taxon>
        <taxon>Thermoactinomycetaceae</taxon>
        <taxon>Novibacillus</taxon>
    </lineage>
</organism>
<dbReference type="PANTHER" id="PTHR38045:SF1">
    <property type="entry name" value="HEPARINASE II_III-LIKE PROTEIN"/>
    <property type="match status" value="1"/>
</dbReference>
<name>A0A1U9K7T4_9BACL</name>
<protein>
    <recommendedName>
        <fullName evidence="3">Heparinase</fullName>
    </recommendedName>
</protein>
<dbReference type="InterPro" id="IPR008929">
    <property type="entry name" value="Chondroitin_lyas"/>
</dbReference>
<sequence length="613" mass="71856">MKRDQIQKCLHDYRVKGPSLLLPEVEDLDNWWSTFHQDKAYKFLLDEIREEAGKLIHGQDPELTYSLFQAFWDNGSRVEYEEVYFRKRRRLNTFAMMSLLDPDQQVFREALQNTLWSICNEYTWCLPAHLSHGRTNIHFSLEGHADDPHSDALEIDLFAAETAFSLSEILSLTDRFLHPLIKGRIHEEVYRRIFRPYVQNVYHWETATHNWSAVCAGSIGAAALHLIDDVDDLSLILEKVLHSLEFYLAGFNEDGVCREGYMYWQYGFGYYVYFADLLKKRTGGKIDLFQSEKVHQIARFQQKVFMEGNAVINFSDCPSHVRVFLGMTHYLKQRYPDLDVPVTRLRAKYTDDHCSRWAPAIRNLVWFCPEEKGEPWRAATYYLDASQWYMSRHVSRSGVYVFAAKGGHNAEPHNHNDLGHFIFHARGETFLNDLGCGLYNKAYFSPERYSINCNGSQGHSVPVINHQFQCEGISQRAFVEEAAYGNQVDSFTFNLTKAYRIPHLQRLTRRFTWHKTHRPTLILEDSYVFTEEPESIVERFVTPIASIDEYADELKLVGKHCLHITFDRKVLEPKIQTLDFIDHDHRKVEQFAIDFTLVKPRKESKARFVFHFE</sequence>
<dbReference type="KEGG" id="ntr:B0W44_10410"/>
<dbReference type="SUPFAM" id="SSF48230">
    <property type="entry name" value="Chondroitin AC/alginate lyase"/>
    <property type="match status" value="1"/>
</dbReference>